<dbReference type="OrthoDB" id="1808533at2"/>
<name>R4KJG7_9FIRM</name>
<dbReference type="AlphaFoldDB" id="R4KJG7"/>
<dbReference type="KEGG" id="dgi:Desgi_4089"/>
<dbReference type="eggNOG" id="ENOG502ZKEC">
    <property type="taxonomic scope" value="Bacteria"/>
</dbReference>
<dbReference type="EMBL" id="CP003273">
    <property type="protein sequence ID" value="AGL03348.1"/>
    <property type="molecule type" value="Genomic_DNA"/>
</dbReference>
<evidence type="ECO:0000313" key="1">
    <source>
        <dbReference type="EMBL" id="AGL03348.1"/>
    </source>
</evidence>
<reference evidence="1 2" key="1">
    <citation type="submission" date="2012-01" db="EMBL/GenBank/DDBJ databases">
        <title>Complete sequence of Desulfotomaculum gibsoniae DSM 7213.</title>
        <authorList>
            <consortium name="US DOE Joint Genome Institute"/>
            <person name="Lucas S."/>
            <person name="Han J."/>
            <person name="Lapidus A."/>
            <person name="Cheng J.-F."/>
            <person name="Goodwin L."/>
            <person name="Pitluck S."/>
            <person name="Peters L."/>
            <person name="Ovchinnikova G."/>
            <person name="Teshima H."/>
            <person name="Detter J.C."/>
            <person name="Han C."/>
            <person name="Tapia R."/>
            <person name="Land M."/>
            <person name="Hauser L."/>
            <person name="Kyrpides N."/>
            <person name="Ivanova N."/>
            <person name="Pagani I."/>
            <person name="Parshina S."/>
            <person name="Plugge C."/>
            <person name="Muyzer G."/>
            <person name="Kuever J."/>
            <person name="Ivanova A."/>
            <person name="Nazina T."/>
            <person name="Klenk H.-P."/>
            <person name="Brambilla E."/>
            <person name="Spring S."/>
            <person name="Stams A.F."/>
            <person name="Woyke T."/>
        </authorList>
    </citation>
    <scope>NUCLEOTIDE SEQUENCE [LARGE SCALE GENOMIC DNA]</scope>
    <source>
        <strain evidence="1 2">DSM 7213</strain>
    </source>
</reference>
<accession>R4KJG7</accession>
<proteinExistence type="predicted"/>
<dbReference type="HOGENOM" id="CLU_1064465_0_0_9"/>
<organism evidence="1 2">
    <name type="scientific">Desulfoscipio gibsoniae DSM 7213</name>
    <dbReference type="NCBI Taxonomy" id="767817"/>
    <lineage>
        <taxon>Bacteria</taxon>
        <taxon>Bacillati</taxon>
        <taxon>Bacillota</taxon>
        <taxon>Clostridia</taxon>
        <taxon>Eubacteriales</taxon>
        <taxon>Desulfallaceae</taxon>
        <taxon>Desulfoscipio</taxon>
    </lineage>
</organism>
<protein>
    <submittedName>
        <fullName evidence="1">Uncharacterized protein</fullName>
    </submittedName>
</protein>
<evidence type="ECO:0000313" key="2">
    <source>
        <dbReference type="Proteomes" id="UP000013520"/>
    </source>
</evidence>
<dbReference type="STRING" id="767817.Desgi_4089"/>
<gene>
    <name evidence="1" type="ORF">Desgi_4089</name>
</gene>
<dbReference type="RefSeq" id="WP_006521613.1">
    <property type="nucleotide sequence ID" value="NC_021184.1"/>
</dbReference>
<dbReference type="Proteomes" id="UP000013520">
    <property type="component" value="Chromosome"/>
</dbReference>
<sequence length="261" mass="28706">MSVQDEFTNGQNQDERQIDDRQLAEQPWLAGQWAGRAEAPGVLAERAEILVLLSRLPLKKQVVAMSRCFQRDKLVDYLLGWEEYGALLNLLHSDLARWLPDVGEFSDLKWLLDVLLEVQKQSAGKKARVVMHTPVGNLLRESAAMLEALMEDARGAAGAAWVRCLCGPGGDHRVLEMPRALADRELAEAIFIELARDPRALALLMEDVRLRPADVGLPGQQLMLLLQRGAAAARYCHDTITAGIAGIEAGIEDGAVQIDGK</sequence>
<keyword evidence="2" id="KW-1185">Reference proteome</keyword>